<evidence type="ECO:0000313" key="8">
    <source>
        <dbReference type="Proteomes" id="UP000499080"/>
    </source>
</evidence>
<feature type="disulfide bond" evidence="5">
    <location>
        <begin position="219"/>
        <end position="246"/>
    </location>
</feature>
<sequence>MANVGKRKAFSIGTEKHAVNAFSQNEIEHFECCDDDVITSGECYRTLELYGFLLAYASLQHDLTEDMTLACPKGTYKSKLEPAKQCTPCPAGSTTTREASTSLKDCFCKEGYEGNPLTGLPCTLKKCPPLQKPTNGFVLGDCEDSEKAFGSECHFLCEEGFELVDKENDIRTCLANGSWSGKNAVCRRIHCTKPPQPSFGRISCDKGDLLVGAKCRLSCLPGFIMEGSQERECLSSQRWSGTDAKCT</sequence>
<dbReference type="PROSITE" id="PS50923">
    <property type="entry name" value="SUSHI"/>
    <property type="match status" value="2"/>
</dbReference>
<dbReference type="SUPFAM" id="SSF57535">
    <property type="entry name" value="Complement control module/SCR domain"/>
    <property type="match status" value="2"/>
</dbReference>
<evidence type="ECO:0000256" key="2">
    <source>
        <dbReference type="ARBA" id="ARBA00022737"/>
    </source>
</evidence>
<feature type="domain" description="Sushi" evidence="6">
    <location>
        <begin position="125"/>
        <end position="188"/>
    </location>
</feature>
<dbReference type="SMART" id="SM01411">
    <property type="entry name" value="Ephrin_rec_like"/>
    <property type="match status" value="1"/>
</dbReference>
<dbReference type="Proteomes" id="UP000499080">
    <property type="component" value="Unassembled WGS sequence"/>
</dbReference>
<feature type="non-terminal residue" evidence="7">
    <location>
        <position position="247"/>
    </location>
</feature>
<dbReference type="PANTHER" id="PTHR19325">
    <property type="entry name" value="COMPLEMENT COMPONENT-RELATED SUSHI DOMAIN-CONTAINING"/>
    <property type="match status" value="1"/>
</dbReference>
<gene>
    <name evidence="7" type="primary">Svep1_24</name>
    <name evidence="7" type="ORF">AVEN_49095_1</name>
</gene>
<dbReference type="EMBL" id="BGPR01021510">
    <property type="protein sequence ID" value="GBN86873.1"/>
    <property type="molecule type" value="Genomic_DNA"/>
</dbReference>
<keyword evidence="2" id="KW-0677">Repeat</keyword>
<dbReference type="InterPro" id="IPR011641">
    <property type="entry name" value="Tyr-kin_ephrin_A/B_rcpt-like"/>
</dbReference>
<dbReference type="InterPro" id="IPR035976">
    <property type="entry name" value="Sushi/SCR/CCP_sf"/>
</dbReference>
<dbReference type="OrthoDB" id="6425332at2759"/>
<comment type="caution">
    <text evidence="7">The sequence shown here is derived from an EMBL/GenBank/DDBJ whole genome shotgun (WGS) entry which is preliminary data.</text>
</comment>
<dbReference type="InterPro" id="IPR000436">
    <property type="entry name" value="Sushi_SCR_CCP_dom"/>
</dbReference>
<keyword evidence="3 5" id="KW-1015">Disulfide bond</keyword>
<dbReference type="Gene3D" id="2.10.50.10">
    <property type="entry name" value="Tumor Necrosis Factor Receptor, subunit A, domain 2"/>
    <property type="match status" value="1"/>
</dbReference>
<protein>
    <submittedName>
        <fullName evidence="7">Sushi, von Willebrand factor type A, EGF and pentraxin domain-containing protein 1</fullName>
    </submittedName>
</protein>
<accession>A0A4Y2SGG8</accession>
<dbReference type="PANTHER" id="PTHR19325:SF575">
    <property type="entry name" value="LOCOMOTION-RELATED PROTEIN HIKARU GENKI"/>
    <property type="match status" value="1"/>
</dbReference>
<comment type="caution">
    <text evidence="5">Lacks conserved residue(s) required for the propagation of feature annotation.</text>
</comment>
<evidence type="ECO:0000313" key="7">
    <source>
        <dbReference type="EMBL" id="GBN86873.1"/>
    </source>
</evidence>
<keyword evidence="1 5" id="KW-0768">Sushi</keyword>
<evidence type="ECO:0000256" key="1">
    <source>
        <dbReference type="ARBA" id="ARBA00022659"/>
    </source>
</evidence>
<reference evidence="7 8" key="1">
    <citation type="journal article" date="2019" name="Sci. Rep.">
        <title>Orb-weaving spider Araneus ventricosus genome elucidates the spidroin gene catalogue.</title>
        <authorList>
            <person name="Kono N."/>
            <person name="Nakamura H."/>
            <person name="Ohtoshi R."/>
            <person name="Moran D.A.P."/>
            <person name="Shinohara A."/>
            <person name="Yoshida Y."/>
            <person name="Fujiwara M."/>
            <person name="Mori M."/>
            <person name="Tomita M."/>
            <person name="Arakawa K."/>
        </authorList>
    </citation>
    <scope>NUCLEOTIDE SEQUENCE [LARGE SCALE GENOMIC DNA]</scope>
</reference>
<organism evidence="7 8">
    <name type="scientific">Araneus ventricosus</name>
    <name type="common">Orbweaver spider</name>
    <name type="synonym">Epeira ventricosa</name>
    <dbReference type="NCBI Taxonomy" id="182803"/>
    <lineage>
        <taxon>Eukaryota</taxon>
        <taxon>Metazoa</taxon>
        <taxon>Ecdysozoa</taxon>
        <taxon>Arthropoda</taxon>
        <taxon>Chelicerata</taxon>
        <taxon>Arachnida</taxon>
        <taxon>Araneae</taxon>
        <taxon>Araneomorphae</taxon>
        <taxon>Entelegynae</taxon>
        <taxon>Araneoidea</taxon>
        <taxon>Araneidae</taxon>
        <taxon>Araneus</taxon>
    </lineage>
</organism>
<dbReference type="InterPro" id="IPR050350">
    <property type="entry name" value="Compl-Cell_Adhes-Reg"/>
</dbReference>
<name>A0A4Y2SGG8_ARAVE</name>
<feature type="domain" description="Sushi" evidence="6">
    <location>
        <begin position="189"/>
        <end position="247"/>
    </location>
</feature>
<evidence type="ECO:0000259" key="6">
    <source>
        <dbReference type="PROSITE" id="PS50923"/>
    </source>
</evidence>
<evidence type="ECO:0000256" key="5">
    <source>
        <dbReference type="PROSITE-ProRule" id="PRU00302"/>
    </source>
</evidence>
<dbReference type="Gene3D" id="2.10.70.10">
    <property type="entry name" value="Complement Module, domain 1"/>
    <property type="match status" value="2"/>
</dbReference>
<dbReference type="Pfam" id="PF07699">
    <property type="entry name" value="Ephrin_rec_like"/>
    <property type="match status" value="1"/>
</dbReference>
<evidence type="ECO:0000256" key="3">
    <source>
        <dbReference type="ARBA" id="ARBA00023157"/>
    </source>
</evidence>
<dbReference type="Pfam" id="PF00084">
    <property type="entry name" value="Sushi"/>
    <property type="match status" value="2"/>
</dbReference>
<keyword evidence="8" id="KW-1185">Reference proteome</keyword>
<dbReference type="AlphaFoldDB" id="A0A4Y2SGG8"/>
<evidence type="ECO:0000256" key="4">
    <source>
        <dbReference type="ARBA" id="ARBA00023180"/>
    </source>
</evidence>
<dbReference type="SMART" id="SM00032">
    <property type="entry name" value="CCP"/>
    <property type="match status" value="2"/>
</dbReference>
<keyword evidence="4" id="KW-0325">Glycoprotein</keyword>
<dbReference type="CDD" id="cd00033">
    <property type="entry name" value="CCP"/>
    <property type="match status" value="2"/>
</dbReference>
<proteinExistence type="predicted"/>